<dbReference type="Proteomes" id="UP000049855">
    <property type="component" value="Unassembled WGS sequence"/>
</dbReference>
<dbReference type="InterPro" id="IPR022641">
    <property type="entry name" value="CheR_N"/>
</dbReference>
<keyword evidence="8" id="KW-1185">Reference proteome</keyword>
<dbReference type="GO" id="GO:0032259">
    <property type="term" value="P:methylation"/>
    <property type="evidence" value="ECO:0007669"/>
    <property type="project" value="UniProtKB-KW"/>
</dbReference>
<evidence type="ECO:0000256" key="3">
    <source>
        <dbReference type="ARBA" id="ARBA00022603"/>
    </source>
</evidence>
<dbReference type="GO" id="GO:0008983">
    <property type="term" value="F:protein-glutamate O-methyltransferase activity"/>
    <property type="evidence" value="ECO:0007669"/>
    <property type="project" value="UniProtKB-EC"/>
</dbReference>
<dbReference type="InterPro" id="IPR000780">
    <property type="entry name" value="CheR_MeTrfase"/>
</dbReference>
<dbReference type="AlphaFoldDB" id="A0A0U1KZ47"/>
<dbReference type="Pfam" id="PF03705">
    <property type="entry name" value="CheR_N"/>
    <property type="match status" value="1"/>
</dbReference>
<dbReference type="SMART" id="SM00138">
    <property type="entry name" value="MeTrc"/>
    <property type="match status" value="1"/>
</dbReference>
<dbReference type="RefSeq" id="WP_021168376.1">
    <property type="nucleotide sequence ID" value="NZ_CTRP01000011.1"/>
</dbReference>
<dbReference type="EC" id="2.1.1.80" evidence="2"/>
<dbReference type="SUPFAM" id="SSF53335">
    <property type="entry name" value="S-adenosyl-L-methionine-dependent methyltransferases"/>
    <property type="match status" value="1"/>
</dbReference>
<name>A0A0U1KZ47_9FIRM</name>
<evidence type="ECO:0000256" key="2">
    <source>
        <dbReference type="ARBA" id="ARBA00012534"/>
    </source>
</evidence>
<reference evidence="8" key="1">
    <citation type="submission" date="2015-03" db="EMBL/GenBank/DDBJ databases">
        <authorList>
            <person name="Nijsse Bart"/>
        </authorList>
    </citation>
    <scope>NUCLEOTIDE SEQUENCE [LARGE SCALE GENOMIC DNA]</scope>
</reference>
<dbReference type="InterPro" id="IPR029063">
    <property type="entry name" value="SAM-dependent_MTases_sf"/>
</dbReference>
<dbReference type="InterPro" id="IPR036804">
    <property type="entry name" value="CheR_N_sf"/>
</dbReference>
<proteinExistence type="predicted"/>
<dbReference type="CDD" id="cd02440">
    <property type="entry name" value="AdoMet_MTases"/>
    <property type="match status" value="1"/>
</dbReference>
<keyword evidence="5" id="KW-0949">S-adenosyl-L-methionine</keyword>
<dbReference type="PRINTS" id="PR00996">
    <property type="entry name" value="CHERMTFRASE"/>
</dbReference>
<keyword evidence="4 7" id="KW-0808">Transferase</keyword>
<dbReference type="Pfam" id="PF01739">
    <property type="entry name" value="CheR"/>
    <property type="match status" value="1"/>
</dbReference>
<accession>A0A0U1KZ47</accession>
<organism evidence="7 8">
    <name type="scientific">Sporomusa ovata</name>
    <dbReference type="NCBI Taxonomy" id="2378"/>
    <lineage>
        <taxon>Bacteria</taxon>
        <taxon>Bacillati</taxon>
        <taxon>Bacillota</taxon>
        <taxon>Negativicutes</taxon>
        <taxon>Selenomonadales</taxon>
        <taxon>Sporomusaceae</taxon>
        <taxon>Sporomusa</taxon>
    </lineage>
</organism>
<dbReference type="SUPFAM" id="SSF47757">
    <property type="entry name" value="Chemotaxis receptor methyltransferase CheR, N-terminal domain"/>
    <property type="match status" value="1"/>
</dbReference>
<protein>
    <recommendedName>
        <fullName evidence="2">protein-glutamate O-methyltransferase</fullName>
        <ecNumber evidence="2">2.1.1.80</ecNumber>
    </recommendedName>
</protein>
<dbReference type="InterPro" id="IPR050903">
    <property type="entry name" value="Bact_Chemotaxis_MeTrfase"/>
</dbReference>
<dbReference type="EMBL" id="CTRP01000011">
    <property type="protein sequence ID" value="CQR72682.1"/>
    <property type="molecule type" value="Genomic_DNA"/>
</dbReference>
<feature type="domain" description="CheR-type methyltransferase" evidence="6">
    <location>
        <begin position="1"/>
        <end position="259"/>
    </location>
</feature>
<dbReference type="PANTHER" id="PTHR24422:SF19">
    <property type="entry name" value="CHEMOTAXIS PROTEIN METHYLTRANSFERASE"/>
    <property type="match status" value="1"/>
</dbReference>
<dbReference type="Gene3D" id="3.40.50.150">
    <property type="entry name" value="Vaccinia Virus protein VP39"/>
    <property type="match status" value="1"/>
</dbReference>
<keyword evidence="3 7" id="KW-0489">Methyltransferase</keyword>
<evidence type="ECO:0000313" key="8">
    <source>
        <dbReference type="Proteomes" id="UP000049855"/>
    </source>
</evidence>
<evidence type="ECO:0000259" key="6">
    <source>
        <dbReference type="PROSITE" id="PS50123"/>
    </source>
</evidence>
<evidence type="ECO:0000256" key="4">
    <source>
        <dbReference type="ARBA" id="ARBA00022679"/>
    </source>
</evidence>
<evidence type="ECO:0000256" key="1">
    <source>
        <dbReference type="ARBA" id="ARBA00001541"/>
    </source>
</evidence>
<evidence type="ECO:0000256" key="5">
    <source>
        <dbReference type="ARBA" id="ARBA00022691"/>
    </source>
</evidence>
<evidence type="ECO:0000313" key="7">
    <source>
        <dbReference type="EMBL" id="CQR72682.1"/>
    </source>
</evidence>
<sequence>MSDKDWALFKQKLHTKSGINLNDYKPAQMQRRIGNMMSRHGASGYLDFFSKLEANPKLYKDFIDFLTINVTEFFRTPEKFDELEKKVVPDLLKQSTKLSIWSAGCSIGAEPYSLAIMLNELTPHIKHRILATDLDVEMLAKAKQGSYTANELKNIPPARLKKYFAQADGLATISDDIKARIDFQRHNLLVDKFETGFDLILCRNVVIYFTEEAKEGLYRRFFAALKPGGVLFVGGTEAILNFREIGFNHYLPFFYRKPL</sequence>
<dbReference type="PROSITE" id="PS50123">
    <property type="entry name" value="CHER"/>
    <property type="match status" value="1"/>
</dbReference>
<dbReference type="Gene3D" id="1.10.155.10">
    <property type="entry name" value="Chemotaxis receptor methyltransferase CheR, N-terminal domain"/>
    <property type="match status" value="1"/>
</dbReference>
<dbReference type="PANTHER" id="PTHR24422">
    <property type="entry name" value="CHEMOTAXIS PROTEIN METHYLTRANSFERASE"/>
    <property type="match status" value="1"/>
</dbReference>
<gene>
    <name evidence="7" type="ORF">SpAn4DRAFT_3142</name>
</gene>
<comment type="catalytic activity">
    <reaction evidence="1">
        <text>L-glutamyl-[protein] + S-adenosyl-L-methionine = [protein]-L-glutamate 5-O-methyl ester + S-adenosyl-L-homocysteine</text>
        <dbReference type="Rhea" id="RHEA:24452"/>
        <dbReference type="Rhea" id="RHEA-COMP:10208"/>
        <dbReference type="Rhea" id="RHEA-COMP:10311"/>
        <dbReference type="ChEBI" id="CHEBI:29973"/>
        <dbReference type="ChEBI" id="CHEBI:57856"/>
        <dbReference type="ChEBI" id="CHEBI:59789"/>
        <dbReference type="ChEBI" id="CHEBI:82795"/>
        <dbReference type="EC" id="2.1.1.80"/>
    </reaction>
</comment>
<dbReference type="InterPro" id="IPR022642">
    <property type="entry name" value="CheR_C"/>
</dbReference>